<comment type="similarity">
    <text evidence="3 12">Belongs to the glycosyl hydrolase 35 family.</text>
</comment>
<dbReference type="GO" id="GO:0048046">
    <property type="term" value="C:apoplast"/>
    <property type="evidence" value="ECO:0007669"/>
    <property type="project" value="UniProtKB-SubCell"/>
</dbReference>
<evidence type="ECO:0000256" key="9">
    <source>
        <dbReference type="ARBA" id="ARBA00023180"/>
    </source>
</evidence>
<organism evidence="16 17">
    <name type="scientific">Apostasia shenzhenica</name>
    <dbReference type="NCBI Taxonomy" id="1088818"/>
    <lineage>
        <taxon>Eukaryota</taxon>
        <taxon>Viridiplantae</taxon>
        <taxon>Streptophyta</taxon>
        <taxon>Embryophyta</taxon>
        <taxon>Tracheophyta</taxon>
        <taxon>Spermatophyta</taxon>
        <taxon>Magnoliopsida</taxon>
        <taxon>Liliopsida</taxon>
        <taxon>Asparagales</taxon>
        <taxon>Orchidaceae</taxon>
        <taxon>Apostasioideae</taxon>
        <taxon>Apostasia</taxon>
    </lineage>
</organism>
<dbReference type="PRINTS" id="PR00742">
    <property type="entry name" value="GLHYDRLASE35"/>
</dbReference>
<dbReference type="SUPFAM" id="SSF49785">
    <property type="entry name" value="Galactose-binding domain-like"/>
    <property type="match status" value="2"/>
</dbReference>
<keyword evidence="5" id="KW-0052">Apoplast</keyword>
<dbReference type="InterPro" id="IPR008979">
    <property type="entry name" value="Galactose-bd-like_sf"/>
</dbReference>
<evidence type="ECO:0000256" key="5">
    <source>
        <dbReference type="ARBA" id="ARBA00022523"/>
    </source>
</evidence>
<dbReference type="SUPFAM" id="SSF52540">
    <property type="entry name" value="P-loop containing nucleoside triphosphate hydrolases"/>
    <property type="match status" value="1"/>
</dbReference>
<dbReference type="CDD" id="cd22842">
    <property type="entry name" value="Gal_Rha_Lectin_BGal"/>
    <property type="match status" value="1"/>
</dbReference>
<dbReference type="InterPro" id="IPR019801">
    <property type="entry name" value="Glyco_hydro_35_CS"/>
</dbReference>
<evidence type="ECO:0000256" key="13">
    <source>
        <dbReference type="SAM" id="MobiDB-lite"/>
    </source>
</evidence>
<dbReference type="Proteomes" id="UP000236161">
    <property type="component" value="Unassembled WGS sequence"/>
</dbReference>
<keyword evidence="7 14" id="KW-0732">Signal</keyword>
<dbReference type="InterPro" id="IPR041392">
    <property type="entry name" value="GHD"/>
</dbReference>
<evidence type="ECO:0000256" key="1">
    <source>
        <dbReference type="ARBA" id="ARBA00001412"/>
    </source>
</evidence>
<dbReference type="Gene3D" id="2.60.120.260">
    <property type="entry name" value="Galactose-binding domain-like"/>
    <property type="match status" value="1"/>
</dbReference>
<evidence type="ECO:0000256" key="8">
    <source>
        <dbReference type="ARBA" id="ARBA00022801"/>
    </source>
</evidence>
<protein>
    <recommendedName>
        <fullName evidence="4 11">Beta-galactosidase</fullName>
        <ecNumber evidence="4 11">3.2.1.23</ecNumber>
    </recommendedName>
</protein>
<dbReference type="SMART" id="SM00173">
    <property type="entry name" value="RAS"/>
    <property type="match status" value="1"/>
</dbReference>
<dbReference type="GO" id="GO:0005975">
    <property type="term" value="P:carbohydrate metabolic process"/>
    <property type="evidence" value="ECO:0007669"/>
    <property type="project" value="InterPro"/>
</dbReference>
<dbReference type="FunFam" id="2.60.120.260:FF:000050">
    <property type="entry name" value="Beta-galactosidase"/>
    <property type="match status" value="1"/>
</dbReference>
<gene>
    <name evidence="16" type="primary">BGAL13</name>
    <name evidence="16" type="ORF">AXF42_Ash007070</name>
</gene>
<dbReference type="GO" id="GO:0004565">
    <property type="term" value="F:beta-galactosidase activity"/>
    <property type="evidence" value="ECO:0007669"/>
    <property type="project" value="UniProtKB-EC"/>
</dbReference>
<keyword evidence="10 11" id="KW-0326">Glycosidase</keyword>
<dbReference type="Pfam" id="PF01301">
    <property type="entry name" value="Glyco_hydro_35"/>
    <property type="match status" value="2"/>
</dbReference>
<dbReference type="InterPro" id="IPR000922">
    <property type="entry name" value="Lectin_gal-bd_dom"/>
</dbReference>
<dbReference type="PANTHER" id="PTHR23421">
    <property type="entry name" value="BETA-GALACTOSIDASE RELATED"/>
    <property type="match status" value="1"/>
</dbReference>
<proteinExistence type="inferred from homology"/>
<feature type="chain" id="PRO_5014116578" description="Beta-galactosidase" evidence="14">
    <location>
        <begin position="27"/>
        <end position="1097"/>
    </location>
</feature>
<dbReference type="Gene3D" id="3.20.20.80">
    <property type="entry name" value="Glycosidases"/>
    <property type="match status" value="1"/>
</dbReference>
<dbReference type="NCBIfam" id="TIGR00231">
    <property type="entry name" value="small_GTP"/>
    <property type="match status" value="1"/>
</dbReference>
<dbReference type="GO" id="GO:0003924">
    <property type="term" value="F:GTPase activity"/>
    <property type="evidence" value="ECO:0007669"/>
    <property type="project" value="InterPro"/>
</dbReference>
<keyword evidence="8 11" id="KW-0378">Hydrolase</keyword>
<evidence type="ECO:0000313" key="17">
    <source>
        <dbReference type="Proteomes" id="UP000236161"/>
    </source>
</evidence>
<feature type="domain" description="SUEL-type lectin" evidence="15">
    <location>
        <begin position="813"/>
        <end position="896"/>
    </location>
</feature>
<evidence type="ECO:0000256" key="4">
    <source>
        <dbReference type="ARBA" id="ARBA00012756"/>
    </source>
</evidence>
<evidence type="ECO:0000259" key="15">
    <source>
        <dbReference type="PROSITE" id="PS50228"/>
    </source>
</evidence>
<evidence type="ECO:0000256" key="7">
    <source>
        <dbReference type="ARBA" id="ARBA00022729"/>
    </source>
</evidence>
<evidence type="ECO:0000256" key="2">
    <source>
        <dbReference type="ARBA" id="ARBA00004271"/>
    </source>
</evidence>
<dbReference type="InterPro" id="IPR001806">
    <property type="entry name" value="Small_GTPase"/>
</dbReference>
<dbReference type="Pfam" id="PF17834">
    <property type="entry name" value="GHD"/>
    <property type="match status" value="1"/>
</dbReference>
<evidence type="ECO:0000256" key="11">
    <source>
        <dbReference type="RuleBase" id="RU000675"/>
    </source>
</evidence>
<accession>A0A2I0BEZ2</accession>
<dbReference type="SMART" id="SM00175">
    <property type="entry name" value="RAB"/>
    <property type="match status" value="1"/>
</dbReference>
<dbReference type="PROSITE" id="PS51419">
    <property type="entry name" value="RAB"/>
    <property type="match status" value="1"/>
</dbReference>
<dbReference type="PROSITE" id="PS51421">
    <property type="entry name" value="RAS"/>
    <property type="match status" value="1"/>
</dbReference>
<evidence type="ECO:0000256" key="6">
    <source>
        <dbReference type="ARBA" id="ARBA00022525"/>
    </source>
</evidence>
<dbReference type="SUPFAM" id="SSF51445">
    <property type="entry name" value="(Trans)glycosidases"/>
    <property type="match status" value="1"/>
</dbReference>
<dbReference type="InterPro" id="IPR005225">
    <property type="entry name" value="Small_GTP-bd"/>
</dbReference>
<dbReference type="InterPro" id="IPR001944">
    <property type="entry name" value="Glycoside_Hdrlase_35"/>
</dbReference>
<dbReference type="InterPro" id="IPR031330">
    <property type="entry name" value="Gly_Hdrlase_35_cat"/>
</dbReference>
<keyword evidence="6" id="KW-0964">Secreted</keyword>
<dbReference type="AlphaFoldDB" id="A0A2I0BEZ2"/>
<comment type="subcellular location">
    <subcellularLocation>
        <location evidence="2">Secreted</location>
        <location evidence="2">Extracellular space</location>
        <location evidence="2">Apoplast</location>
    </subcellularLocation>
</comment>
<name>A0A2I0BEZ2_9ASPA</name>
<dbReference type="PROSITE" id="PS50228">
    <property type="entry name" value="SUEL_LECTIN"/>
    <property type="match status" value="1"/>
</dbReference>
<dbReference type="GO" id="GO:0005525">
    <property type="term" value="F:GTP binding"/>
    <property type="evidence" value="ECO:0007669"/>
    <property type="project" value="InterPro"/>
</dbReference>
<dbReference type="Gene3D" id="3.40.50.300">
    <property type="entry name" value="P-loop containing nucleotide triphosphate hydrolases"/>
    <property type="match status" value="1"/>
</dbReference>
<dbReference type="Pfam" id="PF21467">
    <property type="entry name" value="BetaGal_gal-bd"/>
    <property type="match status" value="1"/>
</dbReference>
<dbReference type="EMBL" id="KZ451886">
    <property type="protein sequence ID" value="PKA66373.1"/>
    <property type="molecule type" value="Genomic_DNA"/>
</dbReference>
<evidence type="ECO:0000256" key="10">
    <source>
        <dbReference type="ARBA" id="ARBA00023295"/>
    </source>
</evidence>
<keyword evidence="9" id="KW-0325">Glycoprotein</keyword>
<dbReference type="PROSITE" id="PS51420">
    <property type="entry name" value="RHO"/>
    <property type="match status" value="1"/>
</dbReference>
<reference evidence="16 17" key="1">
    <citation type="journal article" date="2017" name="Nature">
        <title>The Apostasia genome and the evolution of orchids.</title>
        <authorList>
            <person name="Zhang G.Q."/>
            <person name="Liu K.W."/>
            <person name="Li Z."/>
            <person name="Lohaus R."/>
            <person name="Hsiao Y.Y."/>
            <person name="Niu S.C."/>
            <person name="Wang J.Y."/>
            <person name="Lin Y.C."/>
            <person name="Xu Q."/>
            <person name="Chen L.J."/>
            <person name="Yoshida K."/>
            <person name="Fujiwara S."/>
            <person name="Wang Z.W."/>
            <person name="Zhang Y.Q."/>
            <person name="Mitsuda N."/>
            <person name="Wang M."/>
            <person name="Liu G.H."/>
            <person name="Pecoraro L."/>
            <person name="Huang H.X."/>
            <person name="Xiao X.J."/>
            <person name="Lin M."/>
            <person name="Wu X.Y."/>
            <person name="Wu W.L."/>
            <person name="Chen Y.Y."/>
            <person name="Chang S.B."/>
            <person name="Sakamoto S."/>
            <person name="Ohme-Takagi M."/>
            <person name="Yagi M."/>
            <person name="Zeng S.J."/>
            <person name="Shen C.Y."/>
            <person name="Yeh C.M."/>
            <person name="Luo Y.B."/>
            <person name="Tsai W.C."/>
            <person name="Van de Peer Y."/>
            <person name="Liu Z.J."/>
        </authorList>
    </citation>
    <scope>NUCLEOTIDE SEQUENCE [LARGE SCALE GENOMIC DNA]</scope>
    <source>
        <strain evidence="17">cv. Shenzhen</strain>
        <tissue evidence="16">Stem</tissue>
    </source>
</reference>
<dbReference type="Pfam" id="PF00071">
    <property type="entry name" value="Ras"/>
    <property type="match status" value="1"/>
</dbReference>
<dbReference type="InterPro" id="IPR017853">
    <property type="entry name" value="GH"/>
</dbReference>
<dbReference type="STRING" id="1088818.A0A2I0BEZ2"/>
<feature type="signal peptide" evidence="14">
    <location>
        <begin position="1"/>
        <end position="26"/>
    </location>
</feature>
<dbReference type="InterPro" id="IPR027417">
    <property type="entry name" value="P-loop_NTPase"/>
</dbReference>
<dbReference type="PROSITE" id="PS01182">
    <property type="entry name" value="GLYCOSYL_HYDROL_F35"/>
    <property type="match status" value="1"/>
</dbReference>
<dbReference type="GO" id="GO:0030246">
    <property type="term" value="F:carbohydrate binding"/>
    <property type="evidence" value="ECO:0007669"/>
    <property type="project" value="InterPro"/>
</dbReference>
<feature type="region of interest" description="Disordered" evidence="13">
    <location>
        <begin position="364"/>
        <end position="391"/>
    </location>
</feature>
<comment type="catalytic activity">
    <reaction evidence="1 11">
        <text>Hydrolysis of terminal non-reducing beta-D-galactose residues in beta-D-galactosides.</text>
        <dbReference type="EC" id="3.2.1.23"/>
    </reaction>
</comment>
<dbReference type="OrthoDB" id="1657402at2759"/>
<evidence type="ECO:0000313" key="16">
    <source>
        <dbReference type="EMBL" id="PKA66373.1"/>
    </source>
</evidence>
<dbReference type="EC" id="3.2.1.23" evidence="4 11"/>
<dbReference type="InterPro" id="IPR048913">
    <property type="entry name" value="BetaGal_gal-bd"/>
</dbReference>
<sequence length="1097" mass="122486">MRTAAMPPIAIFLALSALFISIPVSADDDDSAAAIGVSYDARSLIIGGKRELLFSGSVHYPRSTPEMWPGIIAKAKKGGLNVIQTYVFWNGHEPVQGKYNFKGRYDLVKFIKLIQKHDMYVTLRIGPFIQAEWNYGGFPYWLKEVENITFRTDNPAFKHLLWRKLVVVHQQQATTVGSEDGALHLHSETRQVFQSPTSFVLGYYMETFVAKIVHMMKEEKLFASQGGPIILAQIENEYNMVQSAFKEAGQRYIQWAANMALSLGAGIPWMMCKQQNAPGPIDLTVWLSKHPSYRLWTNVSSCEWADRPLPTLGFRRMNITDALHTRFSAVGGRKSTSIPAMEEIVVTLGGDHCIQPSLFSGLRTGRHKDGGDDDDDDDDNRYRVFGDPPSQRSVEDLAYSVARFYSKNGTLVNYYMKEPKWGHLKDLHQALKLSQKAILWGSYSVLPLGKDVEARVYEIPNQNVCGAFLTNTNPQIDAAVNFRGVDYFLPHHSISIVPDCKTVVYNTRMVNAQHNSRTFFPVLETKKKRKWKMYQDRIPRFEDVGLVQFPEPLELISMTKDTTDYLWRRDIQPVLQVASFGHAAYAFANGKYLGTAHGGKIENSFVLRKPMKLKAGTNHITILALTVGLSDSGPYLEHRIAGVHSVTIQGLNTGTLALTLNEWGHQAGLLGEKLQIYNQEGTSRVQWTKPASNIPVAWYMRFFDAPIGNDPIAINMSTMAKGLVWVNGECIGRYWVSNLSPLGSPTQTVYHVPVTFLKPKKNLLVVFEESGGNPEGIQITTVMRDNICTFISEYHPGIIKSWARKEGQLVSIVDVKPKGHLRCPKHKVIQSVTFASFGNPSSMCGNFTVGNCHAPHTLTIVNKACVGRTSCVLPVKGEAYGANPNCPGTEATLAVQDYVPTVFDNFSANVIVDGSTVNLGLWDTAGQEDYNRLRPLSYRGADVFLLAFSLISKASYENWIPELKHYAPGVPIILVGTKLVLSKCYEIFLRYVFFDFPSSIGLLWLEALSHGLTLQSFFLPDLRDDKQFFIDHPGAVAITTTQGEELRKTIGAAAYVECSSKTQQNVKAVFDAAIKVVLQPPKQKKKRKKAQKACSIL</sequence>
<evidence type="ECO:0000256" key="3">
    <source>
        <dbReference type="ARBA" id="ARBA00009809"/>
    </source>
</evidence>
<evidence type="ECO:0000256" key="14">
    <source>
        <dbReference type="SAM" id="SignalP"/>
    </source>
</evidence>
<evidence type="ECO:0000256" key="12">
    <source>
        <dbReference type="RuleBase" id="RU003679"/>
    </source>
</evidence>
<keyword evidence="17" id="KW-1185">Reference proteome</keyword>
<dbReference type="SMART" id="SM00174">
    <property type="entry name" value="RHO"/>
    <property type="match status" value="1"/>
</dbReference>